<evidence type="ECO:0000313" key="3">
    <source>
        <dbReference type="Proteomes" id="UP001169760"/>
    </source>
</evidence>
<keyword evidence="1" id="KW-0812">Transmembrane</keyword>
<feature type="transmembrane region" description="Helical" evidence="1">
    <location>
        <begin position="53"/>
        <end position="73"/>
    </location>
</feature>
<name>A0AAW7XAT7_9GAMM</name>
<keyword evidence="1" id="KW-1133">Transmembrane helix</keyword>
<evidence type="ECO:0000256" key="1">
    <source>
        <dbReference type="SAM" id="Phobius"/>
    </source>
</evidence>
<dbReference type="AlphaFoldDB" id="A0AAW7XAT7"/>
<dbReference type="EMBL" id="JAUOPB010000019">
    <property type="protein sequence ID" value="MDO6424836.1"/>
    <property type="molecule type" value="Genomic_DNA"/>
</dbReference>
<keyword evidence="1" id="KW-0472">Membrane</keyword>
<dbReference type="RefSeq" id="WP_303494060.1">
    <property type="nucleotide sequence ID" value="NZ_JAUOPB010000019.1"/>
</dbReference>
<gene>
    <name evidence="2" type="ORF">Q4521_20270</name>
</gene>
<evidence type="ECO:0000313" key="2">
    <source>
        <dbReference type="EMBL" id="MDO6424836.1"/>
    </source>
</evidence>
<protein>
    <submittedName>
        <fullName evidence="2">Uncharacterized protein</fullName>
    </submittedName>
</protein>
<reference evidence="2" key="1">
    <citation type="submission" date="2023-07" db="EMBL/GenBank/DDBJ databases">
        <title>Genome content predicts the carbon catabolic preferences of heterotrophic bacteria.</title>
        <authorList>
            <person name="Gralka M."/>
        </authorList>
    </citation>
    <scope>NUCLEOTIDE SEQUENCE</scope>
    <source>
        <strain evidence="2">I3M17_2</strain>
    </source>
</reference>
<comment type="caution">
    <text evidence="2">The sequence shown here is derived from an EMBL/GenBank/DDBJ whole genome shotgun (WGS) entry which is preliminary data.</text>
</comment>
<accession>A0AAW7XAT7</accession>
<sequence>MNELDREKLLVCVKSVAPLDAEMVGDTTLNRIIDGANYHSLDEGHFIDPGQSIGLISGIVTLAQALLATGFWVNKKLEDRRINKEKGKQTTIDSVREALVKDEQINALLISNPELLSQLFDTLNELEQATNNTTE</sequence>
<proteinExistence type="predicted"/>
<dbReference type="Proteomes" id="UP001169760">
    <property type="component" value="Unassembled WGS sequence"/>
</dbReference>
<organism evidence="2 3">
    <name type="scientific">Saccharophagus degradans</name>
    <dbReference type="NCBI Taxonomy" id="86304"/>
    <lineage>
        <taxon>Bacteria</taxon>
        <taxon>Pseudomonadati</taxon>
        <taxon>Pseudomonadota</taxon>
        <taxon>Gammaproteobacteria</taxon>
        <taxon>Cellvibrionales</taxon>
        <taxon>Cellvibrionaceae</taxon>
        <taxon>Saccharophagus</taxon>
    </lineage>
</organism>